<keyword evidence="1" id="KW-0812">Transmembrane</keyword>
<sequence>MEKTDMEQGQGDTVKIQDLAQEGKKVAAAAAHVPAIPLVILAPLLVVVALLSVVLPISFILGNASQDTAGYLSSKYLASVISGVQSNVEAPVNAFIPVVETASHLPSVRATLLPNNADPTVTGMRTSSAAPDLIAVQQNTGLFVLECMKARWKFRLQTQPVRNKHGFTIRRPISQPKLTIITYFMVEFNQWGLTLALINYLVFANPTDVYPAYGCSAGLRVDSQWSQLLQNAKPTTDSVVAIFSLGTGDHFTILASSNMVLPAASGGKIYTYQVPDDVTNSLQQNLQVRYANNSDLATAAAASASSASFEVTLSSFGRSVVNLGIAQAGSYASGRLLIAVALPRSEVRLWPTASRRADKWLIESAQARSRAVSLGIASAVVVAVAAVFFVVALTLKSLTTQMVQLTKLDFSTLESSKALDKRSLIWELRRLQAVFATMVRAFAGAIQRNKAMSRASAAMGGSSTGKKGSASAAT</sequence>
<keyword evidence="1" id="KW-1133">Transmembrane helix</keyword>
<dbReference type="Proteomes" id="UP001212152">
    <property type="component" value="Unassembled WGS sequence"/>
</dbReference>
<gene>
    <name evidence="2" type="ORF">HDU87_004062</name>
</gene>
<dbReference type="AlphaFoldDB" id="A0AAD5TTA1"/>
<organism evidence="2 3">
    <name type="scientific">Geranomyces variabilis</name>
    <dbReference type="NCBI Taxonomy" id="109894"/>
    <lineage>
        <taxon>Eukaryota</taxon>
        <taxon>Fungi</taxon>
        <taxon>Fungi incertae sedis</taxon>
        <taxon>Chytridiomycota</taxon>
        <taxon>Chytridiomycota incertae sedis</taxon>
        <taxon>Chytridiomycetes</taxon>
        <taxon>Spizellomycetales</taxon>
        <taxon>Powellomycetaceae</taxon>
        <taxon>Geranomyces</taxon>
    </lineage>
</organism>
<proteinExistence type="predicted"/>
<feature type="transmembrane region" description="Helical" evidence="1">
    <location>
        <begin position="35"/>
        <end position="61"/>
    </location>
</feature>
<accession>A0AAD5TTA1</accession>
<comment type="caution">
    <text evidence="2">The sequence shown here is derived from an EMBL/GenBank/DDBJ whole genome shotgun (WGS) entry which is preliminary data.</text>
</comment>
<name>A0AAD5TTA1_9FUNG</name>
<keyword evidence="3" id="KW-1185">Reference proteome</keyword>
<keyword evidence="1" id="KW-0472">Membrane</keyword>
<reference evidence="2" key="1">
    <citation type="submission" date="2020-05" db="EMBL/GenBank/DDBJ databases">
        <title>Phylogenomic resolution of chytrid fungi.</title>
        <authorList>
            <person name="Stajich J.E."/>
            <person name="Amses K."/>
            <person name="Simmons R."/>
            <person name="Seto K."/>
            <person name="Myers J."/>
            <person name="Bonds A."/>
            <person name="Quandt C.A."/>
            <person name="Barry K."/>
            <person name="Liu P."/>
            <person name="Grigoriev I."/>
            <person name="Longcore J.E."/>
            <person name="James T.Y."/>
        </authorList>
    </citation>
    <scope>NUCLEOTIDE SEQUENCE</scope>
    <source>
        <strain evidence="2">JEL0379</strain>
    </source>
</reference>
<protein>
    <submittedName>
        <fullName evidence="2">Uncharacterized protein</fullName>
    </submittedName>
</protein>
<evidence type="ECO:0000313" key="2">
    <source>
        <dbReference type="EMBL" id="KAJ3184659.1"/>
    </source>
</evidence>
<dbReference type="EMBL" id="JADGJQ010000003">
    <property type="protein sequence ID" value="KAJ3184659.1"/>
    <property type="molecule type" value="Genomic_DNA"/>
</dbReference>
<evidence type="ECO:0000313" key="3">
    <source>
        <dbReference type="Proteomes" id="UP001212152"/>
    </source>
</evidence>
<evidence type="ECO:0000256" key="1">
    <source>
        <dbReference type="SAM" id="Phobius"/>
    </source>
</evidence>
<feature type="transmembrane region" description="Helical" evidence="1">
    <location>
        <begin position="371"/>
        <end position="395"/>
    </location>
</feature>